<evidence type="ECO:0000313" key="2">
    <source>
        <dbReference type="EMBL" id="GIY77453.1"/>
    </source>
</evidence>
<proteinExistence type="predicted"/>
<comment type="caution">
    <text evidence="2">The sequence shown here is derived from an EMBL/GenBank/DDBJ whole genome shotgun (WGS) entry which is preliminary data.</text>
</comment>
<evidence type="ECO:0000313" key="3">
    <source>
        <dbReference type="Proteomes" id="UP001054837"/>
    </source>
</evidence>
<reference evidence="2 3" key="1">
    <citation type="submission" date="2021-06" db="EMBL/GenBank/DDBJ databases">
        <title>Caerostris darwini draft genome.</title>
        <authorList>
            <person name="Kono N."/>
            <person name="Arakawa K."/>
        </authorList>
    </citation>
    <scope>NUCLEOTIDE SEQUENCE [LARGE SCALE GENOMIC DNA]</scope>
</reference>
<name>A0AAV4W4Y1_9ARAC</name>
<gene>
    <name evidence="2" type="ORF">CDAR_264961</name>
</gene>
<evidence type="ECO:0000256" key="1">
    <source>
        <dbReference type="SAM" id="MobiDB-lite"/>
    </source>
</evidence>
<dbReference type="AlphaFoldDB" id="A0AAV4W4Y1"/>
<keyword evidence="3" id="KW-1185">Reference proteome</keyword>
<accession>A0AAV4W4Y1</accession>
<dbReference type="Proteomes" id="UP001054837">
    <property type="component" value="Unassembled WGS sequence"/>
</dbReference>
<organism evidence="2 3">
    <name type="scientific">Caerostris darwini</name>
    <dbReference type="NCBI Taxonomy" id="1538125"/>
    <lineage>
        <taxon>Eukaryota</taxon>
        <taxon>Metazoa</taxon>
        <taxon>Ecdysozoa</taxon>
        <taxon>Arthropoda</taxon>
        <taxon>Chelicerata</taxon>
        <taxon>Arachnida</taxon>
        <taxon>Araneae</taxon>
        <taxon>Araneomorphae</taxon>
        <taxon>Entelegynae</taxon>
        <taxon>Araneoidea</taxon>
        <taxon>Araneidae</taxon>
        <taxon>Caerostris</taxon>
    </lineage>
</organism>
<dbReference type="EMBL" id="BPLQ01014125">
    <property type="protein sequence ID" value="GIY77453.1"/>
    <property type="molecule type" value="Genomic_DNA"/>
</dbReference>
<feature type="region of interest" description="Disordered" evidence="1">
    <location>
        <begin position="1"/>
        <end position="20"/>
    </location>
</feature>
<protein>
    <submittedName>
        <fullName evidence="2">Uncharacterized protein</fullName>
    </submittedName>
</protein>
<sequence>MTHKRSLRGPTPPSTKESNKRLEVAGVARLSIMRQPPMASTTFFCAHSRFDDEVKFGAPGFGISGLVIIPVRKNVWALLFGK</sequence>